<dbReference type="PANTHER" id="PTHR19964">
    <property type="entry name" value="MULTIPLE PDZ DOMAIN PROTEIN"/>
    <property type="match status" value="1"/>
</dbReference>
<dbReference type="AlphaFoldDB" id="A0A7S3FJB7"/>
<evidence type="ECO:0000313" key="3">
    <source>
        <dbReference type="EMBL" id="CAE0151329.1"/>
    </source>
</evidence>
<sequence length="342" mass="36715">MTDLTVLVRKDTVDTKIGLRLEDRKADGLPKIVQITPGGAAMASGQLKKGDVLVSINGMDVRGHKRAAEVLKEAQGDIKMVIRRGGKGIFRKQRSKMPPASEMPAGEPEPMETTPSESTVQEDEPEAAFDVDSQQMEALVKIQSTIRGQQVRKQMSGDTTNEVVAEEPVPEAAAEPVAEAAPVKKEGFKFGFFGKKTEEEVAWDDTYTVTLTRGADTMKEGKLVKASLGMKIVQFQEDAPPVISEIYEGQPAAATGIMRKGDTILTVNGIDMSDPTKGIGALAEASEVTITGQRGSEEIAQAAAKLQATFRGNKTRKGGEPAKPAGWFSCCASPRKPKKMNL</sequence>
<gene>
    <name evidence="3" type="ORF">HERI1096_LOCUS38881</name>
</gene>
<proteinExistence type="predicted"/>
<dbReference type="PROSITE" id="PS50106">
    <property type="entry name" value="PDZ"/>
    <property type="match status" value="2"/>
</dbReference>
<feature type="region of interest" description="Disordered" evidence="1">
    <location>
        <begin position="92"/>
        <end position="119"/>
    </location>
</feature>
<dbReference type="InterPro" id="IPR000048">
    <property type="entry name" value="IQ_motif_EF-hand-BS"/>
</dbReference>
<dbReference type="PROSITE" id="PS50096">
    <property type="entry name" value="IQ"/>
    <property type="match status" value="2"/>
</dbReference>
<protein>
    <recommendedName>
        <fullName evidence="2">PDZ domain-containing protein</fullName>
    </recommendedName>
</protein>
<dbReference type="SMART" id="SM00015">
    <property type="entry name" value="IQ"/>
    <property type="match status" value="2"/>
</dbReference>
<dbReference type="SMART" id="SM00228">
    <property type="entry name" value="PDZ"/>
    <property type="match status" value="2"/>
</dbReference>
<accession>A0A7S3FJB7</accession>
<feature type="domain" description="PDZ" evidence="2">
    <location>
        <begin position="5"/>
        <end position="86"/>
    </location>
</feature>
<dbReference type="EMBL" id="HBHX01070438">
    <property type="protein sequence ID" value="CAE0151329.1"/>
    <property type="molecule type" value="Transcribed_RNA"/>
</dbReference>
<dbReference type="InterPro" id="IPR051342">
    <property type="entry name" value="PDZ_scaffold"/>
</dbReference>
<dbReference type="InterPro" id="IPR001478">
    <property type="entry name" value="PDZ"/>
</dbReference>
<dbReference type="Pfam" id="PF00612">
    <property type="entry name" value="IQ"/>
    <property type="match status" value="2"/>
</dbReference>
<evidence type="ECO:0000256" key="1">
    <source>
        <dbReference type="SAM" id="MobiDB-lite"/>
    </source>
</evidence>
<reference evidence="3" key="1">
    <citation type="submission" date="2021-01" db="EMBL/GenBank/DDBJ databases">
        <authorList>
            <person name="Corre E."/>
            <person name="Pelletier E."/>
            <person name="Niang G."/>
            <person name="Scheremetjew M."/>
            <person name="Finn R."/>
            <person name="Kale V."/>
            <person name="Holt S."/>
            <person name="Cochrane G."/>
            <person name="Meng A."/>
            <person name="Brown T."/>
            <person name="Cohen L."/>
        </authorList>
    </citation>
    <scope>NUCLEOTIDE SEQUENCE</scope>
    <source>
        <strain evidence="3">CCMP281</strain>
    </source>
</reference>
<dbReference type="PANTHER" id="PTHR19964:SF92">
    <property type="entry name" value="PATJ HOMOLOG"/>
    <property type="match status" value="1"/>
</dbReference>
<evidence type="ECO:0000259" key="2">
    <source>
        <dbReference type="PROSITE" id="PS50106"/>
    </source>
</evidence>
<organism evidence="3">
    <name type="scientific">Haptolina ericina</name>
    <dbReference type="NCBI Taxonomy" id="156174"/>
    <lineage>
        <taxon>Eukaryota</taxon>
        <taxon>Haptista</taxon>
        <taxon>Haptophyta</taxon>
        <taxon>Prymnesiophyceae</taxon>
        <taxon>Prymnesiales</taxon>
        <taxon>Prymnesiaceae</taxon>
        <taxon>Haptolina</taxon>
    </lineage>
</organism>
<name>A0A7S3FJB7_9EUKA</name>
<dbReference type="InterPro" id="IPR036034">
    <property type="entry name" value="PDZ_sf"/>
</dbReference>
<dbReference type="SUPFAM" id="SSF50156">
    <property type="entry name" value="PDZ domain-like"/>
    <property type="match status" value="2"/>
</dbReference>
<dbReference type="Gene3D" id="2.30.42.10">
    <property type="match status" value="2"/>
</dbReference>
<dbReference type="Pfam" id="PF00595">
    <property type="entry name" value="PDZ"/>
    <property type="match status" value="2"/>
</dbReference>
<feature type="domain" description="PDZ" evidence="2">
    <location>
        <begin position="208"/>
        <end position="274"/>
    </location>
</feature>